<dbReference type="Proteomes" id="UP000188324">
    <property type="component" value="Chromosome"/>
</dbReference>
<dbReference type="GO" id="GO:0005524">
    <property type="term" value="F:ATP binding"/>
    <property type="evidence" value="ECO:0007669"/>
    <property type="project" value="UniProtKB-UniRule"/>
</dbReference>
<dbReference type="OrthoDB" id="150319at2"/>
<reference evidence="1 2" key="1">
    <citation type="journal article" date="2016" name="Int. J. Syst. Evol. Microbiol.">
        <title>Tessaracoccus flavus sp. nov., isolated from the drainage system of a lindane-producing factory.</title>
        <authorList>
            <person name="Kumari R."/>
            <person name="Singh P."/>
            <person name="Schumann P."/>
            <person name="Lal R."/>
        </authorList>
    </citation>
    <scope>NUCLEOTIDE SEQUENCE [LARGE SCALE GENOMIC DNA]</scope>
    <source>
        <strain evidence="1 2">RP1T</strain>
    </source>
</reference>
<dbReference type="InterPro" id="IPR013651">
    <property type="entry name" value="ATP-grasp_RimK-type"/>
</dbReference>
<keyword evidence="2" id="KW-1185">Reference proteome</keyword>
<dbReference type="PANTHER" id="PTHR21621:SF0">
    <property type="entry name" value="BETA-CITRYLGLUTAMATE SYNTHASE B-RELATED"/>
    <property type="match status" value="1"/>
</dbReference>
<dbReference type="SUPFAM" id="SSF56059">
    <property type="entry name" value="Glutathione synthetase ATP-binding domain-like"/>
    <property type="match status" value="1"/>
</dbReference>
<dbReference type="GO" id="GO:0005737">
    <property type="term" value="C:cytoplasm"/>
    <property type="evidence" value="ECO:0007669"/>
    <property type="project" value="TreeGrafter"/>
</dbReference>
<dbReference type="EMBL" id="CP019605">
    <property type="protein sequence ID" value="AQP44956.1"/>
    <property type="molecule type" value="Genomic_DNA"/>
</dbReference>
<dbReference type="PROSITE" id="PS50975">
    <property type="entry name" value="ATP_GRASP"/>
    <property type="match status" value="1"/>
</dbReference>
<dbReference type="GO" id="GO:0016879">
    <property type="term" value="F:ligase activity, forming carbon-nitrogen bonds"/>
    <property type="evidence" value="ECO:0007669"/>
    <property type="project" value="TreeGrafter"/>
</dbReference>
<accession>A0A1Q2CFR4</accession>
<dbReference type="Pfam" id="PF08443">
    <property type="entry name" value="RimK"/>
    <property type="match status" value="1"/>
</dbReference>
<protein>
    <submittedName>
        <fullName evidence="1">Uncharacterized protein</fullName>
    </submittedName>
</protein>
<dbReference type="KEGG" id="tfl:RPIT_09290"/>
<dbReference type="Gene3D" id="3.30.1490.20">
    <property type="entry name" value="ATP-grasp fold, A domain"/>
    <property type="match status" value="1"/>
</dbReference>
<evidence type="ECO:0000313" key="1">
    <source>
        <dbReference type="EMBL" id="AQP44956.1"/>
    </source>
</evidence>
<dbReference type="InterPro" id="IPR013815">
    <property type="entry name" value="ATP_grasp_subdomain_1"/>
</dbReference>
<name>A0A1Q2CFR4_9ACTN</name>
<organism evidence="1 2">
    <name type="scientific">Tessaracoccus flavus</name>
    <dbReference type="NCBI Taxonomy" id="1610493"/>
    <lineage>
        <taxon>Bacteria</taxon>
        <taxon>Bacillati</taxon>
        <taxon>Actinomycetota</taxon>
        <taxon>Actinomycetes</taxon>
        <taxon>Propionibacteriales</taxon>
        <taxon>Propionibacteriaceae</taxon>
        <taxon>Tessaracoccus</taxon>
    </lineage>
</organism>
<gene>
    <name evidence="1" type="ORF">RPIT_09290</name>
</gene>
<dbReference type="RefSeq" id="WP_077342541.1">
    <property type="nucleotide sequence ID" value="NZ_CP019605.1"/>
</dbReference>
<dbReference type="PANTHER" id="PTHR21621">
    <property type="entry name" value="RIBOSOMAL PROTEIN S6 MODIFICATION PROTEIN"/>
    <property type="match status" value="1"/>
</dbReference>
<dbReference type="InterPro" id="IPR011761">
    <property type="entry name" value="ATP-grasp"/>
</dbReference>
<evidence type="ECO:0000313" key="2">
    <source>
        <dbReference type="Proteomes" id="UP000188324"/>
    </source>
</evidence>
<proteinExistence type="predicted"/>
<sequence>MSGPTDRRPLVMVLGDDIDDLDHSVLFPALRARGVEVTRVHPRDLVTYMDGPDTTFAVGGQTIRPDLVVGWVLDDLLLQGMAQLDVLARAGIVIINDAITLFRAQNNYINSSLLSDGGVLRYPVISGEDPQALRDWASEHGYPVVVKPVRGFGGRGLRRLLNDRELEDLLGDLRQDDEQYYVVPWVENPGRDIRVYTVAHHPVFAMYRYAPPGSWVTNILAGGEKAMCPLNDRLADLAERASRAAGTLLGGVDLAENLETGDLVVYEVNSCPSSEPAALEAVADFLVSVVEQGLDAAVASWRPARVHDHFNPDRSLFHRTPRERLHRS</sequence>
<dbReference type="GO" id="GO:0046872">
    <property type="term" value="F:metal ion binding"/>
    <property type="evidence" value="ECO:0007669"/>
    <property type="project" value="InterPro"/>
</dbReference>
<dbReference type="STRING" id="1610493.RPIT_09290"/>
<dbReference type="Gene3D" id="3.40.50.20">
    <property type="match status" value="1"/>
</dbReference>
<dbReference type="AlphaFoldDB" id="A0A1Q2CFR4"/>
<dbReference type="Gene3D" id="3.30.470.20">
    <property type="entry name" value="ATP-grasp fold, B domain"/>
    <property type="match status" value="1"/>
</dbReference>